<evidence type="ECO:0000256" key="4">
    <source>
        <dbReference type="ARBA" id="ARBA00023242"/>
    </source>
</evidence>
<keyword evidence="8" id="KW-1185">Reference proteome</keyword>
<evidence type="ECO:0000256" key="5">
    <source>
        <dbReference type="SAM" id="MobiDB-lite"/>
    </source>
</evidence>
<dbReference type="SUPFAM" id="SSF54277">
    <property type="entry name" value="CAD &amp; PB1 domains"/>
    <property type="match status" value="1"/>
</dbReference>
<evidence type="ECO:0000256" key="2">
    <source>
        <dbReference type="ARBA" id="ARBA00023125"/>
    </source>
</evidence>
<protein>
    <submittedName>
        <fullName evidence="9">Protein NLP6-like</fullName>
    </submittedName>
</protein>
<evidence type="ECO:0000313" key="8">
    <source>
        <dbReference type="Proteomes" id="UP001652660"/>
    </source>
</evidence>
<dbReference type="AlphaFoldDB" id="A0A6P6X985"/>
<keyword evidence="4" id="KW-0539">Nucleus</keyword>
<dbReference type="OrthoDB" id="1261306at2759"/>
<dbReference type="SMART" id="SM00666">
    <property type="entry name" value="PB1"/>
    <property type="match status" value="1"/>
</dbReference>
<dbReference type="GO" id="GO:0003677">
    <property type="term" value="F:DNA binding"/>
    <property type="evidence" value="ECO:0007669"/>
    <property type="project" value="UniProtKB-KW"/>
</dbReference>
<dbReference type="InterPro" id="IPR055081">
    <property type="entry name" value="NLP1-9_GAF"/>
</dbReference>
<dbReference type="Proteomes" id="UP001652660">
    <property type="component" value="Chromosome 4c"/>
</dbReference>
<organism evidence="8 9">
    <name type="scientific">Coffea arabica</name>
    <name type="common">Arabian coffee</name>
    <dbReference type="NCBI Taxonomy" id="13443"/>
    <lineage>
        <taxon>Eukaryota</taxon>
        <taxon>Viridiplantae</taxon>
        <taxon>Streptophyta</taxon>
        <taxon>Embryophyta</taxon>
        <taxon>Tracheophyta</taxon>
        <taxon>Spermatophyta</taxon>
        <taxon>Magnoliopsida</taxon>
        <taxon>eudicotyledons</taxon>
        <taxon>Gunneridae</taxon>
        <taxon>Pentapetalae</taxon>
        <taxon>asterids</taxon>
        <taxon>lamiids</taxon>
        <taxon>Gentianales</taxon>
        <taxon>Rubiaceae</taxon>
        <taxon>Ixoroideae</taxon>
        <taxon>Gardenieae complex</taxon>
        <taxon>Bertiereae - Coffeeae clade</taxon>
        <taxon>Coffeeae</taxon>
        <taxon>Coffea</taxon>
    </lineage>
</organism>
<gene>
    <name evidence="9" type="primary">LOC113739498</name>
</gene>
<evidence type="ECO:0000313" key="9">
    <source>
        <dbReference type="RefSeq" id="XP_027122522.1"/>
    </source>
</evidence>
<dbReference type="Gene3D" id="3.10.20.90">
    <property type="entry name" value="Phosphatidylinositol 3-kinase Catalytic Subunit, Chain A, domain 1"/>
    <property type="match status" value="1"/>
</dbReference>
<accession>A0A6P6X985</accession>
<dbReference type="InterPro" id="IPR003035">
    <property type="entry name" value="RWP-RK_dom"/>
</dbReference>
<dbReference type="Pfam" id="PF00564">
    <property type="entry name" value="PB1"/>
    <property type="match status" value="1"/>
</dbReference>
<feature type="region of interest" description="Disordered" evidence="5">
    <location>
        <begin position="669"/>
        <end position="693"/>
    </location>
</feature>
<evidence type="ECO:0000256" key="3">
    <source>
        <dbReference type="ARBA" id="ARBA00023163"/>
    </source>
</evidence>
<sequence>MAEVRTRRPNDVEDIDGTFSKSEFLDYIGTKLHTSVSTSRKSFRVFWDEEDDESDRHQTLFSQVGPPLLPPPIVKDKIKTALQHVDLLYNRAMLAQFWVPVMIGGRRFLKSSDQPFGLTCLRKGLCSYRKLCLNYYYCTDNTCSSDGGADYVDVDVDVDWNGGGGVRESVLLTGPPSRVFLRGLPEYSPNVEFYADSEYALRDEAMGRKISDYMAVPVFDPNSRECIGVIELLSTADSVREMDNPAYIFGLISTALQVLELRTSNFTSHFDMDSDLEKSSTDISHALCDIHKALVEACQTHKLPFAQTWMPQLGKCQSYTDNALSTTSNEYYLEHAGFSLFRDICESFQLLRGQGVVWQAFSSGTPCFCGDMTKLSIADYSFAHVGKKVLLDSSLAICLKSDHTGDHVYVLELFLPFRTADPTKLLEAVLLTMKKHLNSFRLASGPTLGDEMFVEVFRVSKEDKLEFFTLFHTTGGSDGLQNQQLFPQKNWEFSDVDYAKILVDEGSWWDQVISYVDYAPVSITSRGTSDDVFGWKEDSCDTPSVKEGNSYINSAASTSRYPEQDNLARLVAEDAQFSAFPNLDVDFWDNKEGISSASDLDKLDREKVEKHFGLKLKDAAESLKVSPSTLKRKCRKLGIPNWPRKRNQGTCFATSTESNKDREIRNAEYGQEVSHPNVSSQEGTTSSKHNSSQAATIAKDSFMMIKAAYGEIKKIKFPLPFSSPLVDLEMEAASRLELKVGNFKLWYLDEDDDWILIIRDADLRIMESMGKNTIKVSITHGDDSPY</sequence>
<dbReference type="InterPro" id="IPR000270">
    <property type="entry name" value="PB1_dom"/>
</dbReference>
<dbReference type="PANTHER" id="PTHR32002:SF62">
    <property type="entry name" value="PROTEIN NLP6-LIKE ISOFORM X1"/>
    <property type="match status" value="1"/>
</dbReference>
<evidence type="ECO:0000259" key="6">
    <source>
        <dbReference type="PROSITE" id="PS51519"/>
    </source>
</evidence>
<evidence type="ECO:0000259" key="7">
    <source>
        <dbReference type="PROSITE" id="PS51745"/>
    </source>
</evidence>
<proteinExistence type="predicted"/>
<name>A0A6P6X985_COFAR</name>
<dbReference type="Pfam" id="PF02042">
    <property type="entry name" value="RWP-RK"/>
    <property type="match status" value="1"/>
</dbReference>
<feature type="domain" description="PB1" evidence="7">
    <location>
        <begin position="702"/>
        <end position="781"/>
    </location>
</feature>
<dbReference type="InterPro" id="IPR045012">
    <property type="entry name" value="NLP"/>
</dbReference>
<dbReference type="PROSITE" id="PS51519">
    <property type="entry name" value="RWP_RK"/>
    <property type="match status" value="1"/>
</dbReference>
<dbReference type="GeneID" id="113739498"/>
<dbReference type="PANTHER" id="PTHR32002">
    <property type="entry name" value="PROTEIN NLP8"/>
    <property type="match status" value="1"/>
</dbReference>
<dbReference type="PROSITE" id="PS51745">
    <property type="entry name" value="PB1"/>
    <property type="match status" value="1"/>
</dbReference>
<reference evidence="9" key="2">
    <citation type="submission" date="2025-08" db="UniProtKB">
        <authorList>
            <consortium name="RefSeq"/>
        </authorList>
    </citation>
    <scope>IDENTIFICATION</scope>
    <source>
        <tissue evidence="9">Leaves</tissue>
    </source>
</reference>
<keyword evidence="3" id="KW-0804">Transcription</keyword>
<keyword evidence="2" id="KW-0238">DNA-binding</keyword>
<dbReference type="Pfam" id="PF22922">
    <property type="entry name" value="GAF_NLP"/>
    <property type="match status" value="1"/>
</dbReference>
<dbReference type="RefSeq" id="XP_027122522.1">
    <property type="nucleotide sequence ID" value="XM_027266721.2"/>
</dbReference>
<reference evidence="8" key="1">
    <citation type="journal article" date="2025" name="Foods">
        <title>Unveiling the Microbial Signatures of Arabica Coffee Cherries: Insights into Ripeness Specific Diversity, Functional Traits, and Implications for Quality and Safety.</title>
        <authorList>
            <consortium name="RefSeq"/>
            <person name="Tenea G.N."/>
            <person name="Cifuentes V."/>
            <person name="Reyes P."/>
            <person name="Cevallos-Vallejos M."/>
        </authorList>
    </citation>
    <scope>NUCLEOTIDE SEQUENCE [LARGE SCALE GENOMIC DNA]</scope>
</reference>
<keyword evidence="1" id="KW-0805">Transcription regulation</keyword>
<dbReference type="InterPro" id="IPR053793">
    <property type="entry name" value="PB1-like"/>
</dbReference>
<evidence type="ECO:0000256" key="1">
    <source>
        <dbReference type="ARBA" id="ARBA00023015"/>
    </source>
</evidence>
<feature type="compositionally biased region" description="Polar residues" evidence="5">
    <location>
        <begin position="674"/>
        <end position="693"/>
    </location>
</feature>
<dbReference type="GO" id="GO:0003700">
    <property type="term" value="F:DNA-binding transcription factor activity"/>
    <property type="evidence" value="ECO:0007669"/>
    <property type="project" value="InterPro"/>
</dbReference>
<feature type="domain" description="RWP-RK" evidence="6">
    <location>
        <begin position="590"/>
        <end position="671"/>
    </location>
</feature>